<dbReference type="RefSeq" id="WP_089969562.1">
    <property type="nucleotide sequence ID" value="NZ_FOCQ01000010.1"/>
</dbReference>
<keyword evidence="6" id="KW-0119">Carbohydrate metabolism</keyword>
<comment type="similarity">
    <text evidence="1">Belongs to the four-carbon acid sugar kinase family.</text>
</comment>
<dbReference type="InterPro" id="IPR042213">
    <property type="entry name" value="NBD_C_sf"/>
</dbReference>
<evidence type="ECO:0000256" key="3">
    <source>
        <dbReference type="ARBA" id="ARBA00022741"/>
    </source>
</evidence>
<keyword evidence="2" id="KW-0808">Transferase</keyword>
<sequence length="433" mass="46146">MHSIAIIADDLTGASDSGVQFTNKGLRTQVVFELTPLLPAAGTEVVVFDTDSRGIPAPEAYQRVRKAAARFKEAGFTHFYKKVDSTLRGNLGAEIDAVMDVGSFDFAVVVPAFPKIGRTTLNGCHYVKGVPVAQTEIGRDPKTPVTESDLLKLLSSQSKRKTGLIQLETVRRGQEAILQRMTQLCENGVEVLVCDAETEDDVKVIADLAGCGKSILWVGSAGLADFLPEKLNLPVRKPVPLEMEATDRPVLLVAGSISAVTREQVAGYGRRPRVSQVELNPLRVIGCEEECQAELERCRNELLQAAEQGNDLALVAGSSRELVEAALQLGRKNGWDRSAVSNRVADGLGRIAAEVVRSHAGGLQGLILTGGDTAKAVCRHLGVSGMQLLKELEPGVPVSRLAGAGDLFAVTKAGAFGTKETLVHALRALKGVD</sequence>
<protein>
    <submittedName>
        <fullName evidence="9">Uncharacterized conserved protein YgbK, DUF1537 family</fullName>
    </submittedName>
</protein>
<accession>A0A1H8G657</accession>
<dbReference type="AlphaFoldDB" id="A0A1H8G657"/>
<evidence type="ECO:0000313" key="10">
    <source>
        <dbReference type="Proteomes" id="UP000199695"/>
    </source>
</evidence>
<dbReference type="SUPFAM" id="SSF142764">
    <property type="entry name" value="YgbK-like"/>
    <property type="match status" value="1"/>
</dbReference>
<evidence type="ECO:0000256" key="4">
    <source>
        <dbReference type="ARBA" id="ARBA00022777"/>
    </source>
</evidence>
<evidence type="ECO:0000313" key="9">
    <source>
        <dbReference type="EMBL" id="SEN38758.1"/>
    </source>
</evidence>
<evidence type="ECO:0000259" key="8">
    <source>
        <dbReference type="Pfam" id="PF17042"/>
    </source>
</evidence>
<dbReference type="Pfam" id="PF17042">
    <property type="entry name" value="NBD_C"/>
    <property type="match status" value="1"/>
</dbReference>
<keyword evidence="10" id="KW-1185">Reference proteome</keyword>
<evidence type="ECO:0000256" key="1">
    <source>
        <dbReference type="ARBA" id="ARBA00005715"/>
    </source>
</evidence>
<evidence type="ECO:0000259" key="7">
    <source>
        <dbReference type="Pfam" id="PF07005"/>
    </source>
</evidence>
<dbReference type="EMBL" id="FOCQ01000010">
    <property type="protein sequence ID" value="SEN38758.1"/>
    <property type="molecule type" value="Genomic_DNA"/>
</dbReference>
<dbReference type="Pfam" id="PF07005">
    <property type="entry name" value="SBD_N"/>
    <property type="match status" value="1"/>
</dbReference>
<organism evidence="9 10">
    <name type="scientific">Lihuaxuella thermophila</name>
    <dbReference type="NCBI Taxonomy" id="1173111"/>
    <lineage>
        <taxon>Bacteria</taxon>
        <taxon>Bacillati</taxon>
        <taxon>Bacillota</taxon>
        <taxon>Bacilli</taxon>
        <taxon>Bacillales</taxon>
        <taxon>Thermoactinomycetaceae</taxon>
        <taxon>Lihuaxuella</taxon>
    </lineage>
</organism>
<dbReference type="GO" id="GO:0016301">
    <property type="term" value="F:kinase activity"/>
    <property type="evidence" value="ECO:0007669"/>
    <property type="project" value="UniProtKB-KW"/>
</dbReference>
<reference evidence="9 10" key="1">
    <citation type="submission" date="2016-10" db="EMBL/GenBank/DDBJ databases">
        <authorList>
            <person name="de Groot N.N."/>
        </authorList>
    </citation>
    <scope>NUCLEOTIDE SEQUENCE [LARGE SCALE GENOMIC DNA]</scope>
    <source>
        <strain evidence="9 10">DSM 46701</strain>
    </source>
</reference>
<dbReference type="InterPro" id="IPR031475">
    <property type="entry name" value="NBD_C"/>
</dbReference>
<dbReference type="Proteomes" id="UP000199695">
    <property type="component" value="Unassembled WGS sequence"/>
</dbReference>
<dbReference type="InterPro" id="IPR037051">
    <property type="entry name" value="4-carb_acid_sugar_kinase_N_sf"/>
</dbReference>
<evidence type="ECO:0000256" key="2">
    <source>
        <dbReference type="ARBA" id="ARBA00022679"/>
    </source>
</evidence>
<keyword evidence="5" id="KW-0067">ATP-binding</keyword>
<dbReference type="STRING" id="1173111.SAMN05444955_11061"/>
<keyword evidence="3" id="KW-0547">Nucleotide-binding</keyword>
<dbReference type="OrthoDB" id="9778478at2"/>
<dbReference type="Gene3D" id="3.40.980.20">
    <property type="entry name" value="Four-carbon acid sugar kinase, nucleotide binding domain"/>
    <property type="match status" value="1"/>
</dbReference>
<gene>
    <name evidence="9" type="ORF">SAMN05444955_11061</name>
</gene>
<evidence type="ECO:0000256" key="6">
    <source>
        <dbReference type="ARBA" id="ARBA00023277"/>
    </source>
</evidence>
<proteinExistence type="inferred from homology"/>
<keyword evidence="4" id="KW-0418">Kinase</keyword>
<dbReference type="Gene3D" id="3.40.50.10840">
    <property type="entry name" value="Putative sugar-binding, N-terminal domain"/>
    <property type="match status" value="1"/>
</dbReference>
<feature type="domain" description="Four-carbon acid sugar kinase nucleotide binding" evidence="8">
    <location>
        <begin position="251"/>
        <end position="422"/>
    </location>
</feature>
<feature type="domain" description="Four-carbon acid sugar kinase N-terminal" evidence="7">
    <location>
        <begin position="4"/>
        <end position="225"/>
    </location>
</feature>
<dbReference type="GO" id="GO:0005524">
    <property type="term" value="F:ATP binding"/>
    <property type="evidence" value="ECO:0007669"/>
    <property type="project" value="UniProtKB-KW"/>
</dbReference>
<dbReference type="InterPro" id="IPR010737">
    <property type="entry name" value="4-carb_acid_sugar_kinase_N"/>
</dbReference>
<evidence type="ECO:0000256" key="5">
    <source>
        <dbReference type="ARBA" id="ARBA00022840"/>
    </source>
</evidence>
<name>A0A1H8G657_9BACL</name>